<protein>
    <recommendedName>
        <fullName evidence="5">DUF5666 domain-containing protein</fullName>
    </recommendedName>
</protein>
<keyword evidence="2" id="KW-0732">Signal</keyword>
<evidence type="ECO:0000256" key="1">
    <source>
        <dbReference type="SAM" id="MobiDB-lite"/>
    </source>
</evidence>
<evidence type="ECO:0000256" key="2">
    <source>
        <dbReference type="SAM" id="SignalP"/>
    </source>
</evidence>
<dbReference type="PROSITE" id="PS51257">
    <property type="entry name" value="PROKAR_LIPOPROTEIN"/>
    <property type="match status" value="1"/>
</dbReference>
<dbReference type="Proteomes" id="UP000647172">
    <property type="component" value="Unassembled WGS sequence"/>
</dbReference>
<evidence type="ECO:0000313" key="4">
    <source>
        <dbReference type="Proteomes" id="UP000647172"/>
    </source>
</evidence>
<keyword evidence="4" id="KW-1185">Reference proteome</keyword>
<dbReference type="AlphaFoldDB" id="A0A919JJ72"/>
<proteinExistence type="predicted"/>
<reference evidence="3" key="1">
    <citation type="submission" date="2021-01" db="EMBL/GenBank/DDBJ databases">
        <title>Whole genome shotgun sequence of Actinoplanes nipponensis NBRC 14063.</title>
        <authorList>
            <person name="Komaki H."/>
            <person name="Tamura T."/>
        </authorList>
    </citation>
    <scope>NUCLEOTIDE SEQUENCE</scope>
    <source>
        <strain evidence="3">NBRC 14063</strain>
    </source>
</reference>
<sequence>MRPSGMPSSVPLLLGAATALAIGAAGCGSAPPAGPTGASGAPVTAPAGRVAASPEQSTLPASPQSAPPARKPRPSASSSPGEPDQGRDLVGAPLVLTGTVRVLDGCTVLEVDGRRWALLGASVPSLPAGDRVTVRGRPARVPAGCPADAAVRLRG</sequence>
<feature type="compositionally biased region" description="Low complexity" evidence="1">
    <location>
        <begin position="60"/>
        <end position="80"/>
    </location>
</feature>
<name>A0A919JJ72_9ACTN</name>
<comment type="caution">
    <text evidence="3">The sequence shown here is derived from an EMBL/GenBank/DDBJ whole genome shotgun (WGS) entry which is preliminary data.</text>
</comment>
<dbReference type="EMBL" id="BOMQ01000048">
    <property type="protein sequence ID" value="GIE50432.1"/>
    <property type="molecule type" value="Genomic_DNA"/>
</dbReference>
<gene>
    <name evidence="3" type="ORF">Ani05nite_39660</name>
</gene>
<organism evidence="3 4">
    <name type="scientific">Actinoplanes nipponensis</name>
    <dbReference type="NCBI Taxonomy" id="135950"/>
    <lineage>
        <taxon>Bacteria</taxon>
        <taxon>Bacillati</taxon>
        <taxon>Actinomycetota</taxon>
        <taxon>Actinomycetes</taxon>
        <taxon>Micromonosporales</taxon>
        <taxon>Micromonosporaceae</taxon>
        <taxon>Actinoplanes</taxon>
    </lineage>
</organism>
<accession>A0A919JJ72</accession>
<feature type="chain" id="PRO_5039042200" description="DUF5666 domain-containing protein" evidence="2">
    <location>
        <begin position="22"/>
        <end position="155"/>
    </location>
</feature>
<evidence type="ECO:0008006" key="5">
    <source>
        <dbReference type="Google" id="ProtNLM"/>
    </source>
</evidence>
<feature type="region of interest" description="Disordered" evidence="1">
    <location>
        <begin position="25"/>
        <end position="92"/>
    </location>
</feature>
<evidence type="ECO:0000313" key="3">
    <source>
        <dbReference type="EMBL" id="GIE50432.1"/>
    </source>
</evidence>
<feature type="signal peptide" evidence="2">
    <location>
        <begin position="1"/>
        <end position="21"/>
    </location>
</feature>
<feature type="compositionally biased region" description="Low complexity" evidence="1">
    <location>
        <begin position="25"/>
        <end position="48"/>
    </location>
</feature>